<reference evidence="7" key="1">
    <citation type="submission" date="2022-10" db="EMBL/GenBank/DDBJ databases">
        <title>Culturing micro-colonial fungi from biological soil crusts in the Mojave desert and describing Neophaeococcomyces mojavensis, and introducing the new genera and species Taxawa tesnikishii.</title>
        <authorList>
            <person name="Kurbessoian T."/>
            <person name="Stajich J.E."/>
        </authorList>
    </citation>
    <scope>NUCLEOTIDE SEQUENCE</scope>
    <source>
        <strain evidence="7">TK_41</strain>
    </source>
</reference>
<proteinExistence type="inferred from homology"/>
<dbReference type="EMBL" id="JAPDRK010000001">
    <property type="protein sequence ID" value="KAJ9616625.1"/>
    <property type="molecule type" value="Genomic_DNA"/>
</dbReference>
<dbReference type="PROSITE" id="PS00122">
    <property type="entry name" value="CARBOXYLESTERASE_B_1"/>
    <property type="match status" value="1"/>
</dbReference>
<evidence type="ECO:0000256" key="4">
    <source>
        <dbReference type="PIRSR" id="PIRSR600997-1"/>
    </source>
</evidence>
<feature type="active site" description="Charge relay system" evidence="4">
    <location>
        <position position="452"/>
    </location>
</feature>
<comment type="similarity">
    <text evidence="1 5">Belongs to the type-B carboxylesterase/lipase family.</text>
</comment>
<dbReference type="Gene3D" id="3.40.50.1820">
    <property type="entry name" value="alpha/beta hydrolase"/>
    <property type="match status" value="1"/>
</dbReference>
<gene>
    <name evidence="7" type="ORF">H2200_000344</name>
</gene>
<accession>A0AA38XN89</accession>
<keyword evidence="3" id="KW-1015">Disulfide bond</keyword>
<dbReference type="Proteomes" id="UP001172673">
    <property type="component" value="Unassembled WGS sequence"/>
</dbReference>
<protein>
    <recommendedName>
        <fullName evidence="5">Carboxylic ester hydrolase</fullName>
        <ecNumber evidence="5">3.1.1.-</ecNumber>
    </recommendedName>
</protein>
<feature type="active site" description="Charge relay system" evidence="4">
    <location>
        <position position="347"/>
    </location>
</feature>
<dbReference type="InterPro" id="IPR002018">
    <property type="entry name" value="CarbesteraseB"/>
</dbReference>
<dbReference type="GO" id="GO:0004104">
    <property type="term" value="F:cholinesterase activity"/>
    <property type="evidence" value="ECO:0007669"/>
    <property type="project" value="InterPro"/>
</dbReference>
<dbReference type="AlphaFoldDB" id="A0AA38XN89"/>
<keyword evidence="5" id="KW-0732">Signal</keyword>
<feature type="domain" description="Carboxylesterase type B" evidence="6">
    <location>
        <begin position="31"/>
        <end position="492"/>
    </location>
</feature>
<dbReference type="InterPro" id="IPR050654">
    <property type="entry name" value="AChE-related_enzymes"/>
</dbReference>
<evidence type="ECO:0000256" key="5">
    <source>
        <dbReference type="RuleBase" id="RU361235"/>
    </source>
</evidence>
<evidence type="ECO:0000256" key="1">
    <source>
        <dbReference type="ARBA" id="ARBA00005964"/>
    </source>
</evidence>
<evidence type="ECO:0000256" key="2">
    <source>
        <dbReference type="ARBA" id="ARBA00022801"/>
    </source>
</evidence>
<dbReference type="InterPro" id="IPR019826">
    <property type="entry name" value="Carboxylesterase_B_AS"/>
</dbReference>
<feature type="active site" description="Acyl-ester intermediate" evidence="4">
    <location>
        <position position="227"/>
    </location>
</feature>
<dbReference type="PRINTS" id="PR00878">
    <property type="entry name" value="CHOLNESTRASE"/>
</dbReference>
<dbReference type="EC" id="3.1.1.-" evidence="5"/>
<evidence type="ECO:0000256" key="3">
    <source>
        <dbReference type="ARBA" id="ARBA00023157"/>
    </source>
</evidence>
<evidence type="ECO:0000313" key="7">
    <source>
        <dbReference type="EMBL" id="KAJ9616625.1"/>
    </source>
</evidence>
<dbReference type="InterPro" id="IPR029058">
    <property type="entry name" value="AB_hydrolase_fold"/>
</dbReference>
<feature type="chain" id="PRO_5041481479" description="Carboxylic ester hydrolase" evidence="5">
    <location>
        <begin position="24"/>
        <end position="550"/>
    </location>
</feature>
<dbReference type="SUPFAM" id="SSF53474">
    <property type="entry name" value="alpha/beta-Hydrolases"/>
    <property type="match status" value="1"/>
</dbReference>
<dbReference type="InterPro" id="IPR000997">
    <property type="entry name" value="Cholinesterase"/>
</dbReference>
<dbReference type="Pfam" id="PF00135">
    <property type="entry name" value="COesterase"/>
    <property type="match status" value="1"/>
</dbReference>
<sequence>MARVAILTAAWLSFVLFPFTAIALSLSNGRPTVTIDSGVVLGINKTENSTGEALQAFLGIPFAAKPVRWAPPQPPEKWTRPFDASNYGPACVQQFNYPVSRRNLILQWFNTPAPQESEDCLNACVYVPISDDKTKKPVMVWFYGGGLLYGSNALPHYDGSTLAAHEDVIVVVVNYRTNVFGFPGSPQIPLKENNPGWLDNRFALDWVHRNIAAFGGDPAQVTIFGESAGAEIVDALITQPPNPLTFRAAIMESGTATYRGVPANYSASWNTLVTAMNCSSAKDVLACMRALPATTLKSYNELNRLSWAPVFDNVTSAYAAKSNRASSTAKSSKIARVPILGGSNADEGRLYSVSANDSSSFVRGLFPTATDQQISDLLAAYPLNGPPGSGVYTGTFTSPLEQLGAFYGDFVFQCPARLVHQESSKVGIPSWRYYYNASFPNTQIFPDAGVYHSSEIGIVLGTYPLANATVFQEALSRYVQHIWAKFAKDPENFKAWPKGANSTGVLGGGVRAEDGQKASGPYMTVLNGTQTDLLDRRCALFQSIYDALGH</sequence>
<keyword evidence="8" id="KW-1185">Reference proteome</keyword>
<evidence type="ECO:0000259" key="6">
    <source>
        <dbReference type="Pfam" id="PF00135"/>
    </source>
</evidence>
<keyword evidence="2 5" id="KW-0378">Hydrolase</keyword>
<feature type="signal peptide" evidence="5">
    <location>
        <begin position="1"/>
        <end position="23"/>
    </location>
</feature>
<dbReference type="PANTHER" id="PTHR43918">
    <property type="entry name" value="ACETYLCHOLINESTERASE"/>
    <property type="match status" value="1"/>
</dbReference>
<dbReference type="PANTHER" id="PTHR43918:SF4">
    <property type="entry name" value="CARBOXYLIC ESTER HYDROLASE"/>
    <property type="match status" value="1"/>
</dbReference>
<organism evidence="7 8">
    <name type="scientific">Cladophialophora chaetospira</name>
    <dbReference type="NCBI Taxonomy" id="386627"/>
    <lineage>
        <taxon>Eukaryota</taxon>
        <taxon>Fungi</taxon>
        <taxon>Dikarya</taxon>
        <taxon>Ascomycota</taxon>
        <taxon>Pezizomycotina</taxon>
        <taxon>Eurotiomycetes</taxon>
        <taxon>Chaetothyriomycetidae</taxon>
        <taxon>Chaetothyriales</taxon>
        <taxon>Herpotrichiellaceae</taxon>
        <taxon>Cladophialophora</taxon>
    </lineage>
</organism>
<evidence type="ECO:0000313" key="8">
    <source>
        <dbReference type="Proteomes" id="UP001172673"/>
    </source>
</evidence>
<comment type="caution">
    <text evidence="7">The sequence shown here is derived from an EMBL/GenBank/DDBJ whole genome shotgun (WGS) entry which is preliminary data.</text>
</comment>
<name>A0AA38XN89_9EURO</name>